<accession>A0A6N2V1I8</accession>
<sequence>MLSFMNGRRSRHQSGNKPGKWIAVLAVPLFLLGTGLFSFLWNVPLNTLRAAHSATAPPAILIRKASSPENHPIALDSSFLAGIQPFLEHYAGSVSNAGRLDFTTHDPQEVEIRMDGLSIGLSPSLAIFNFHTRYGFSMQTSRKPDAADRAVYQWLKNMMQPEEPEESGGR</sequence>
<reference evidence="2" key="1">
    <citation type="submission" date="2019-11" db="EMBL/GenBank/DDBJ databases">
        <authorList>
            <person name="Feng L."/>
        </authorList>
    </citation>
    <scope>NUCLEOTIDE SEQUENCE</scope>
    <source>
        <strain evidence="2">AMuciniphilaLFYP55</strain>
    </source>
</reference>
<gene>
    <name evidence="2" type="ORF">AMLFYP55_01260</name>
</gene>
<keyword evidence="1" id="KW-1133">Transmembrane helix</keyword>
<evidence type="ECO:0000313" key="2">
    <source>
        <dbReference type="EMBL" id="VYT24309.1"/>
    </source>
</evidence>
<feature type="transmembrane region" description="Helical" evidence="1">
    <location>
        <begin position="21"/>
        <end position="41"/>
    </location>
</feature>
<keyword evidence="1" id="KW-0472">Membrane</keyword>
<keyword evidence="1" id="KW-0812">Transmembrane</keyword>
<evidence type="ECO:0000256" key="1">
    <source>
        <dbReference type="SAM" id="Phobius"/>
    </source>
</evidence>
<name>A0A6N2V1I8_9BACT</name>
<dbReference type="AlphaFoldDB" id="A0A6N2V1I8"/>
<proteinExistence type="predicted"/>
<protein>
    <submittedName>
        <fullName evidence="2">Uncharacterized protein</fullName>
    </submittedName>
</protein>
<dbReference type="EMBL" id="CACRSS010000021">
    <property type="protein sequence ID" value="VYT24309.1"/>
    <property type="molecule type" value="Genomic_DNA"/>
</dbReference>
<organism evidence="2">
    <name type="scientific">Akkermansia muciniphila</name>
    <dbReference type="NCBI Taxonomy" id="239935"/>
    <lineage>
        <taxon>Bacteria</taxon>
        <taxon>Pseudomonadati</taxon>
        <taxon>Verrucomicrobiota</taxon>
        <taxon>Verrucomicrobiia</taxon>
        <taxon>Verrucomicrobiales</taxon>
        <taxon>Akkermansiaceae</taxon>
        <taxon>Akkermansia</taxon>
    </lineage>
</organism>